<dbReference type="Proteomes" id="UP000054144">
    <property type="component" value="Unassembled WGS sequence"/>
</dbReference>
<feature type="non-terminal residue" evidence="1">
    <location>
        <position position="77"/>
    </location>
</feature>
<feature type="non-terminal residue" evidence="1">
    <location>
        <position position="1"/>
    </location>
</feature>
<proteinExistence type="predicted"/>
<evidence type="ECO:0000313" key="2">
    <source>
        <dbReference type="Proteomes" id="UP000054144"/>
    </source>
</evidence>
<dbReference type="EMBL" id="KN881928">
    <property type="protein sequence ID" value="KIY47807.1"/>
    <property type="molecule type" value="Genomic_DNA"/>
</dbReference>
<dbReference type="OrthoDB" id="545169at2759"/>
<accession>A0A0D7AA05</accession>
<dbReference type="AlphaFoldDB" id="A0A0D7AA05"/>
<gene>
    <name evidence="1" type="ORF">FISHEDRAFT_10948</name>
</gene>
<evidence type="ECO:0000313" key="1">
    <source>
        <dbReference type="EMBL" id="KIY47807.1"/>
    </source>
</evidence>
<sequence>VPTYALFGGLLSLYMTYVRKQRWKRYNAVHTQYEEKFRAGKLTPENAQEIFQLTFFYDMPTLTALASAYALIKAYDI</sequence>
<keyword evidence="2" id="KW-1185">Reference proteome</keyword>
<protein>
    <submittedName>
        <fullName evidence="1">Uncharacterized protein</fullName>
    </submittedName>
</protein>
<reference evidence="1 2" key="1">
    <citation type="journal article" date="2015" name="Fungal Genet. Biol.">
        <title>Evolution of novel wood decay mechanisms in Agaricales revealed by the genome sequences of Fistulina hepatica and Cylindrobasidium torrendii.</title>
        <authorList>
            <person name="Floudas D."/>
            <person name="Held B.W."/>
            <person name="Riley R."/>
            <person name="Nagy L.G."/>
            <person name="Koehler G."/>
            <person name="Ransdell A.S."/>
            <person name="Younus H."/>
            <person name="Chow J."/>
            <person name="Chiniquy J."/>
            <person name="Lipzen A."/>
            <person name="Tritt A."/>
            <person name="Sun H."/>
            <person name="Haridas S."/>
            <person name="LaButti K."/>
            <person name="Ohm R.A."/>
            <person name="Kues U."/>
            <person name="Blanchette R.A."/>
            <person name="Grigoriev I.V."/>
            <person name="Minto R.E."/>
            <person name="Hibbett D.S."/>
        </authorList>
    </citation>
    <scope>NUCLEOTIDE SEQUENCE [LARGE SCALE GENOMIC DNA]</scope>
    <source>
        <strain evidence="1 2">ATCC 64428</strain>
    </source>
</reference>
<name>A0A0D7AA05_9AGAR</name>
<organism evidence="1 2">
    <name type="scientific">Fistulina hepatica ATCC 64428</name>
    <dbReference type="NCBI Taxonomy" id="1128425"/>
    <lineage>
        <taxon>Eukaryota</taxon>
        <taxon>Fungi</taxon>
        <taxon>Dikarya</taxon>
        <taxon>Basidiomycota</taxon>
        <taxon>Agaricomycotina</taxon>
        <taxon>Agaricomycetes</taxon>
        <taxon>Agaricomycetidae</taxon>
        <taxon>Agaricales</taxon>
        <taxon>Fistulinaceae</taxon>
        <taxon>Fistulina</taxon>
    </lineage>
</organism>